<evidence type="ECO:0000313" key="2">
    <source>
        <dbReference type="EMBL" id="MCP3056323.1"/>
    </source>
</evidence>
<evidence type="ECO:0000313" key="3">
    <source>
        <dbReference type="Proteomes" id="UP001155220"/>
    </source>
</evidence>
<keyword evidence="1" id="KW-0732">Signal</keyword>
<proteinExistence type="predicted"/>
<gene>
    <name evidence="2" type="ORF">MJ956_14405</name>
</gene>
<dbReference type="RefSeq" id="WP_253965138.1">
    <property type="nucleotide sequence ID" value="NZ_JALHBS010000088.1"/>
</dbReference>
<accession>A0A9X2H9I8</accession>
<reference evidence="2" key="1">
    <citation type="submission" date="2022-03" db="EMBL/GenBank/DDBJ databases">
        <title>Aurantimonas Liuensis sp. Nov., isolated from the hadal seawater of the Mariana Trench.</title>
        <authorList>
            <person name="Liu R."/>
        </authorList>
    </citation>
    <scope>NUCLEOTIDE SEQUENCE</scope>
    <source>
        <strain evidence="2">LRZ36</strain>
    </source>
</reference>
<feature type="chain" id="PRO_5040951331" description="Hemerythrin-like domain-containing protein" evidence="1">
    <location>
        <begin position="37"/>
        <end position="219"/>
    </location>
</feature>
<sequence length="219" mass="22590">MKTDPGKGTLLSKATIMRAPLIVSAAASMLAVAASAAPSEAPYVLSAPHADFLMQLEDAAAAPSQIGAAARAAADLFGQHAEAEEAVILPLLALTEAVAGGKAVADLPRVLTSREGLDAELPLLLDAQIEVVGALVELFAVAKAEVRPEVSRLAEQIIWHEMTDIEVLYPAAVLVNSSVEARLVEAESAKIPIGPAPLYGRDPIPMMGLGNPHALSAAQ</sequence>
<evidence type="ECO:0000256" key="1">
    <source>
        <dbReference type="SAM" id="SignalP"/>
    </source>
</evidence>
<dbReference type="Proteomes" id="UP001155220">
    <property type="component" value="Unassembled WGS sequence"/>
</dbReference>
<comment type="caution">
    <text evidence="2">The sequence shown here is derived from an EMBL/GenBank/DDBJ whole genome shotgun (WGS) entry which is preliminary data.</text>
</comment>
<organism evidence="2 3">
    <name type="scientific">Aurantimonas marianensis</name>
    <dbReference type="NCBI Taxonomy" id="2920428"/>
    <lineage>
        <taxon>Bacteria</taxon>
        <taxon>Pseudomonadati</taxon>
        <taxon>Pseudomonadota</taxon>
        <taxon>Alphaproteobacteria</taxon>
        <taxon>Hyphomicrobiales</taxon>
        <taxon>Aurantimonadaceae</taxon>
        <taxon>Aurantimonas</taxon>
    </lineage>
</organism>
<name>A0A9X2H9I8_9HYPH</name>
<protein>
    <recommendedName>
        <fullName evidence="4">Hemerythrin-like domain-containing protein</fullName>
    </recommendedName>
</protein>
<keyword evidence="3" id="KW-1185">Reference proteome</keyword>
<dbReference type="EMBL" id="JALHBS010000088">
    <property type="protein sequence ID" value="MCP3056323.1"/>
    <property type="molecule type" value="Genomic_DNA"/>
</dbReference>
<evidence type="ECO:0008006" key="4">
    <source>
        <dbReference type="Google" id="ProtNLM"/>
    </source>
</evidence>
<dbReference type="AlphaFoldDB" id="A0A9X2H9I8"/>
<feature type="signal peptide" evidence="1">
    <location>
        <begin position="1"/>
        <end position="36"/>
    </location>
</feature>